<keyword evidence="2" id="KW-0472">Membrane</keyword>
<accession>A0A7R9BDU9</accession>
<proteinExistence type="predicted"/>
<evidence type="ECO:0000313" key="3">
    <source>
        <dbReference type="EMBL" id="CAD7273348.1"/>
    </source>
</evidence>
<dbReference type="SUPFAM" id="SSF49854">
    <property type="entry name" value="Spermadhesin, CUB domain"/>
    <property type="match status" value="1"/>
</dbReference>
<dbReference type="Proteomes" id="UP000678499">
    <property type="component" value="Unassembled WGS sequence"/>
</dbReference>
<keyword evidence="2" id="KW-1133">Transmembrane helix</keyword>
<dbReference type="OrthoDB" id="6514358at2759"/>
<keyword evidence="2" id="KW-0812">Transmembrane</keyword>
<protein>
    <recommendedName>
        <fullName evidence="5">CUB domain-containing protein</fullName>
    </recommendedName>
</protein>
<evidence type="ECO:0000313" key="4">
    <source>
        <dbReference type="Proteomes" id="UP000678499"/>
    </source>
</evidence>
<organism evidence="3">
    <name type="scientific">Notodromas monacha</name>
    <dbReference type="NCBI Taxonomy" id="399045"/>
    <lineage>
        <taxon>Eukaryota</taxon>
        <taxon>Metazoa</taxon>
        <taxon>Ecdysozoa</taxon>
        <taxon>Arthropoda</taxon>
        <taxon>Crustacea</taxon>
        <taxon>Oligostraca</taxon>
        <taxon>Ostracoda</taxon>
        <taxon>Podocopa</taxon>
        <taxon>Podocopida</taxon>
        <taxon>Cypridocopina</taxon>
        <taxon>Cypridoidea</taxon>
        <taxon>Cyprididae</taxon>
        <taxon>Notodromas</taxon>
    </lineage>
</organism>
<keyword evidence="1" id="KW-1015">Disulfide bond</keyword>
<dbReference type="Gene3D" id="2.60.120.290">
    <property type="entry name" value="Spermadhesin, CUB domain"/>
    <property type="match status" value="1"/>
</dbReference>
<dbReference type="CDD" id="cd00041">
    <property type="entry name" value="CUB"/>
    <property type="match status" value="1"/>
</dbReference>
<name>A0A7R9BDU9_9CRUS</name>
<sequence>MGLVCERDDLQLQQPGTLLSKPARQARPNLIFKCLHYFIKFFFLVEICEILYYPVFGSSEEPNEIINLHSICKEDWLGQSEMITTGIVLWSDSDPNMNCKVTFQTGTALQHFMIRFDHLRLDCNDKLMIFDSDHSDSEPKLHLSCKNIPSTVGSVQIPSNYLTVVFVTDREGLDDFGFRMVITAFKKPGTFDCRISAGNLEELVGKNGLIAIAVGVGGLLLICCSVVVIKCSRRHPRSTDSQSQLQMHQMSYPSGTGFNQQVAGMMSYEGNGNRQARETAEDMYLIGMTSVPRMGNAALPVDGMGFKGYTDLHLGM</sequence>
<evidence type="ECO:0000256" key="1">
    <source>
        <dbReference type="ARBA" id="ARBA00023157"/>
    </source>
</evidence>
<evidence type="ECO:0000256" key="2">
    <source>
        <dbReference type="SAM" id="Phobius"/>
    </source>
</evidence>
<dbReference type="InterPro" id="IPR035914">
    <property type="entry name" value="Sperma_CUB_dom_sf"/>
</dbReference>
<feature type="transmembrane region" description="Helical" evidence="2">
    <location>
        <begin position="209"/>
        <end position="229"/>
    </location>
</feature>
<reference evidence="3" key="1">
    <citation type="submission" date="2020-11" db="EMBL/GenBank/DDBJ databases">
        <authorList>
            <person name="Tran Van P."/>
        </authorList>
    </citation>
    <scope>NUCLEOTIDE SEQUENCE</scope>
</reference>
<gene>
    <name evidence="3" type="ORF">NMOB1V02_LOCUS1240</name>
</gene>
<dbReference type="InterPro" id="IPR000859">
    <property type="entry name" value="CUB_dom"/>
</dbReference>
<dbReference type="EMBL" id="OA882158">
    <property type="protein sequence ID" value="CAD7273348.1"/>
    <property type="molecule type" value="Genomic_DNA"/>
</dbReference>
<keyword evidence="4" id="KW-1185">Reference proteome</keyword>
<dbReference type="AlphaFoldDB" id="A0A7R9BDU9"/>
<evidence type="ECO:0008006" key="5">
    <source>
        <dbReference type="Google" id="ProtNLM"/>
    </source>
</evidence>
<dbReference type="EMBL" id="CAJPEX010000121">
    <property type="protein sequence ID" value="CAG0913500.1"/>
    <property type="molecule type" value="Genomic_DNA"/>
</dbReference>